<name>A0A3B3H456_ORYLA</name>
<feature type="domain" description="OTU" evidence="6">
    <location>
        <begin position="523"/>
        <end position="650"/>
    </location>
</feature>
<dbReference type="PANTHER" id="PTHR47642">
    <property type="entry name" value="ATP-DEPENDENT DNA HELICASE"/>
    <property type="match status" value="1"/>
</dbReference>
<evidence type="ECO:0000313" key="7">
    <source>
        <dbReference type="Ensembl" id="ENSORLP00000026662.1"/>
    </source>
</evidence>
<evidence type="ECO:0000256" key="3">
    <source>
        <dbReference type="ARBA" id="ARBA00022807"/>
    </source>
</evidence>
<dbReference type="STRING" id="8090.ENSORLP00000032485"/>
<evidence type="ECO:0000256" key="1">
    <source>
        <dbReference type="ARBA" id="ARBA00022670"/>
    </source>
</evidence>
<dbReference type="Pfam" id="PF20209">
    <property type="entry name" value="DUF6570"/>
    <property type="match status" value="1"/>
</dbReference>
<dbReference type="Gene3D" id="3.90.70.80">
    <property type="match status" value="1"/>
</dbReference>
<dbReference type="Ensembl" id="ENSORLT00000039676.1">
    <property type="protein sequence ID" value="ENSORLP00000032485.1"/>
    <property type="gene ID" value="ENSORLG00000027083.1"/>
</dbReference>
<comment type="cofactor">
    <cofactor evidence="4">
        <name>Mg(2+)</name>
        <dbReference type="ChEBI" id="CHEBI:18420"/>
    </cofactor>
</comment>
<proteinExistence type="inferred from homology"/>
<dbReference type="GO" id="GO:0008234">
    <property type="term" value="F:cysteine-type peptidase activity"/>
    <property type="evidence" value="ECO:0007669"/>
    <property type="project" value="UniProtKB-KW"/>
</dbReference>
<dbReference type="GO" id="GO:0005524">
    <property type="term" value="F:ATP binding"/>
    <property type="evidence" value="ECO:0007669"/>
    <property type="project" value="UniProtKB-KW"/>
</dbReference>
<dbReference type="Gene3D" id="3.90.70.120">
    <property type="match status" value="1"/>
</dbReference>
<dbReference type="GO" id="GO:0006281">
    <property type="term" value="P:DNA repair"/>
    <property type="evidence" value="ECO:0007669"/>
    <property type="project" value="UniProtKB-KW"/>
</dbReference>
<dbReference type="Pfam" id="PF14214">
    <property type="entry name" value="Helitron_like_N"/>
    <property type="match status" value="1"/>
</dbReference>
<keyword evidence="1" id="KW-0645">Protease</keyword>
<evidence type="ECO:0000313" key="8">
    <source>
        <dbReference type="Proteomes" id="UP000001038"/>
    </source>
</evidence>
<dbReference type="Pfam" id="PF21530">
    <property type="entry name" value="Pif1_2B_dom"/>
    <property type="match status" value="1"/>
</dbReference>
<dbReference type="InterPro" id="IPR010285">
    <property type="entry name" value="DNA_helicase_pif1-like_DEAD"/>
</dbReference>
<dbReference type="SUPFAM" id="SSF56219">
    <property type="entry name" value="DNase I-like"/>
    <property type="match status" value="1"/>
</dbReference>
<dbReference type="InterPro" id="IPR049163">
    <property type="entry name" value="Pif1-like_2B_dom"/>
</dbReference>
<dbReference type="InterPro" id="IPR051055">
    <property type="entry name" value="PIF1_helicase"/>
</dbReference>
<feature type="region of interest" description="Disordered" evidence="5">
    <location>
        <begin position="1162"/>
        <end position="1184"/>
    </location>
</feature>
<dbReference type="InterPro" id="IPR003323">
    <property type="entry name" value="OTU_dom"/>
</dbReference>
<keyword evidence="4" id="KW-0347">Helicase</keyword>
<dbReference type="Pfam" id="PF03372">
    <property type="entry name" value="Exo_endo_phos"/>
    <property type="match status" value="1"/>
</dbReference>
<dbReference type="InterPro" id="IPR036691">
    <property type="entry name" value="Endo/exonu/phosph_ase_sf"/>
</dbReference>
<feature type="compositionally biased region" description="Low complexity" evidence="5">
    <location>
        <begin position="34"/>
        <end position="46"/>
    </location>
</feature>
<dbReference type="EC" id="5.6.2.3" evidence="4"/>
<dbReference type="SUPFAM" id="SSF52540">
    <property type="entry name" value="P-loop containing nucleoside triphosphate hydrolases"/>
    <property type="match status" value="2"/>
</dbReference>
<dbReference type="InterPro" id="IPR038765">
    <property type="entry name" value="Papain-like_cys_pep_sf"/>
</dbReference>
<keyword evidence="4" id="KW-0067">ATP-binding</keyword>
<keyword evidence="3" id="KW-0788">Thiol protease</keyword>
<dbReference type="InterPro" id="IPR046700">
    <property type="entry name" value="DUF6570"/>
</dbReference>
<dbReference type="Pfam" id="PF02338">
    <property type="entry name" value="OTU"/>
    <property type="match status" value="1"/>
</dbReference>
<protein>
    <recommendedName>
        <fullName evidence="4">ATP-dependent DNA helicase</fullName>
        <ecNumber evidence="4">5.6.2.3</ecNumber>
    </recommendedName>
</protein>
<keyword evidence="4" id="KW-0378">Hydrolase</keyword>
<comment type="catalytic activity">
    <reaction evidence="4">
        <text>ATP + H2O = ADP + phosphate + H(+)</text>
        <dbReference type="Rhea" id="RHEA:13065"/>
        <dbReference type="ChEBI" id="CHEBI:15377"/>
        <dbReference type="ChEBI" id="CHEBI:15378"/>
        <dbReference type="ChEBI" id="CHEBI:30616"/>
        <dbReference type="ChEBI" id="CHEBI:43474"/>
        <dbReference type="ChEBI" id="CHEBI:456216"/>
        <dbReference type="EC" id="5.6.2.3"/>
    </reaction>
</comment>
<dbReference type="PANTHER" id="PTHR47642:SF3">
    <property type="entry name" value="ATP-DEPENDENT DNA HELICASE"/>
    <property type="match status" value="1"/>
</dbReference>
<dbReference type="SMART" id="SM00382">
    <property type="entry name" value="AAA"/>
    <property type="match status" value="1"/>
</dbReference>
<evidence type="ECO:0000256" key="4">
    <source>
        <dbReference type="RuleBase" id="RU363044"/>
    </source>
</evidence>
<dbReference type="InterPro" id="IPR005135">
    <property type="entry name" value="Endo/exonuclease/phosphatase"/>
</dbReference>
<organism evidence="7 8">
    <name type="scientific">Oryzias latipes</name>
    <name type="common">Japanese rice fish</name>
    <name type="synonym">Japanese killifish</name>
    <dbReference type="NCBI Taxonomy" id="8090"/>
    <lineage>
        <taxon>Eukaryota</taxon>
        <taxon>Metazoa</taxon>
        <taxon>Chordata</taxon>
        <taxon>Craniata</taxon>
        <taxon>Vertebrata</taxon>
        <taxon>Euteleostomi</taxon>
        <taxon>Actinopterygii</taxon>
        <taxon>Neopterygii</taxon>
        <taxon>Teleostei</taxon>
        <taxon>Neoteleostei</taxon>
        <taxon>Acanthomorphata</taxon>
        <taxon>Ovalentaria</taxon>
        <taxon>Atherinomorphae</taxon>
        <taxon>Beloniformes</taxon>
        <taxon>Adrianichthyidae</taxon>
        <taxon>Oryziinae</taxon>
        <taxon>Oryzias</taxon>
    </lineage>
</organism>
<dbReference type="SUPFAM" id="SSF54001">
    <property type="entry name" value="Cysteine proteinases"/>
    <property type="match status" value="1"/>
</dbReference>
<dbReference type="InterPro" id="IPR027417">
    <property type="entry name" value="P-loop_NTPase"/>
</dbReference>
<reference evidence="7" key="2">
    <citation type="submission" date="2025-05" db="UniProtKB">
        <authorList>
            <consortium name="Ensembl"/>
        </authorList>
    </citation>
    <scope>IDENTIFICATION</scope>
    <source>
        <strain evidence="7">Hd-rR</strain>
    </source>
</reference>
<keyword evidence="4" id="KW-0547">Nucleotide-binding</keyword>
<dbReference type="Proteomes" id="UP000001038">
    <property type="component" value="Chromosome 10"/>
</dbReference>
<dbReference type="GO" id="GO:0006508">
    <property type="term" value="P:proteolysis"/>
    <property type="evidence" value="ECO:0007669"/>
    <property type="project" value="UniProtKB-KW"/>
</dbReference>
<dbReference type="InterPro" id="IPR025476">
    <property type="entry name" value="Helitron_helicase-like"/>
</dbReference>
<accession>A0A3B3H456</accession>
<reference evidence="7 8" key="1">
    <citation type="journal article" date="2007" name="Nature">
        <title>The medaka draft genome and insights into vertebrate genome evolution.</title>
        <authorList>
            <person name="Kasahara M."/>
            <person name="Naruse K."/>
            <person name="Sasaki S."/>
            <person name="Nakatani Y."/>
            <person name="Qu W."/>
            <person name="Ahsan B."/>
            <person name="Yamada T."/>
            <person name="Nagayasu Y."/>
            <person name="Doi K."/>
            <person name="Kasai Y."/>
            <person name="Jindo T."/>
            <person name="Kobayashi D."/>
            <person name="Shimada A."/>
            <person name="Toyoda A."/>
            <person name="Kuroki Y."/>
            <person name="Fujiyama A."/>
            <person name="Sasaki T."/>
            <person name="Shimizu A."/>
            <person name="Asakawa S."/>
            <person name="Shimizu N."/>
            <person name="Hashimoto S."/>
            <person name="Yang J."/>
            <person name="Lee Y."/>
            <person name="Matsushima K."/>
            <person name="Sugano S."/>
            <person name="Sakaizumi M."/>
            <person name="Narita T."/>
            <person name="Ohishi K."/>
            <person name="Haga S."/>
            <person name="Ohta F."/>
            <person name="Nomoto H."/>
            <person name="Nogata K."/>
            <person name="Morishita T."/>
            <person name="Endo T."/>
            <person name="Shin-I T."/>
            <person name="Takeda H."/>
            <person name="Morishita S."/>
            <person name="Kohara Y."/>
        </authorList>
    </citation>
    <scope>NUCLEOTIDE SEQUENCE [LARGE SCALE GENOMIC DNA]</scope>
    <source>
        <strain evidence="7 8">Hd-rR</strain>
    </source>
</reference>
<comment type="similarity">
    <text evidence="4">Belongs to the helicase family.</text>
</comment>
<evidence type="ECO:0000256" key="2">
    <source>
        <dbReference type="ARBA" id="ARBA00022786"/>
    </source>
</evidence>
<dbReference type="GeneTree" id="ENSGT00940000164296"/>
<dbReference type="Pfam" id="PF05970">
    <property type="entry name" value="PIF1"/>
    <property type="match status" value="1"/>
</dbReference>
<dbReference type="Ensembl" id="ENSORLT00000045597.1">
    <property type="protein sequence ID" value="ENSORLP00000035960.1"/>
    <property type="gene ID" value="ENSORLG00000027083.1"/>
</dbReference>
<dbReference type="GO" id="GO:0006310">
    <property type="term" value="P:DNA recombination"/>
    <property type="evidence" value="ECO:0007669"/>
    <property type="project" value="UniProtKB-KW"/>
</dbReference>
<evidence type="ECO:0000256" key="5">
    <source>
        <dbReference type="SAM" id="MobiDB-lite"/>
    </source>
</evidence>
<evidence type="ECO:0000259" key="6">
    <source>
        <dbReference type="PROSITE" id="PS50802"/>
    </source>
</evidence>
<keyword evidence="4" id="KW-0234">DNA repair</keyword>
<dbReference type="Gene3D" id="3.40.50.300">
    <property type="entry name" value="P-loop containing nucleotide triphosphate hydrolases"/>
    <property type="match status" value="1"/>
</dbReference>
<sequence>MDKFYPSDLDCAGAAAPVPAGNKTSRARRRRRAVAASQRAAPRPQAEVPEHVEVKPRPSPARRARKERVPAQDRVGVTPRSPTKDVTVERPVDQDQQQRGRPAAGGKKSSKGKSCSPSCICCVVQPSSDPVILFGPSEGNSEVVAAPASCSVEAVSDSSSVDMEVGVTFGSSDDELLTSEVQEPGPVPAAGTLKFPSIRGSFHQGSELFGSNTGRQCMAISLVAAAKHTVKGVFQWDCCELDSVLLAGDQVYSDLQRQNKITDSAGFLRATDLPDQVVVDGVELSCAFGEVVSGDAKIDSGEFVDVGVLVPLKEGLARMTAKYNTCLLTLCENTCAVIAENGRWAIVDSHSRSPEGMRVPDGSSVVLFFDSVGEVHDYLQRSVEGIVLTEFEIVGVVFSASNTFNPFLGSPAESNSLNLCKESLFHDTSLDVTVESKQTATKRKMDSKIDNADPSVENLKKVKLDDVAVEEQDVIFSEPEQEIFYFNPLNRHVCQALSSMLNIEFQNFNAPPAPPIGLLGPPCTNEKIIGDGNCYFRAISQAVSGSQNSHRKIRLAIVKQLETNPDLYSWVIGREYSSVAEYITKSRMRFVSVWATDVEIQATADLLGVNVFVLFDGRWLRHQSSGQQLCENAIYIENCGGTHFETVLCVKDPQQDRCASCCPSANKQPKTYYMRSYAKDDNNLTGVQTNSITDSQIKCRNLTTKYFLSQKRQQTTKKFKGKIYRENERERLKHTIQKKYFKDASYRQKVKLIIKTRRQISYVENEDYREMLKSKVKAKYRHDAAHKTMMKALSIQKYRDNTAHKIMVKALSKQKYRDNAAHKIVVKALSKQKYRDNAAHKIVVKALSKQKYRDNAAHRTNVKALSKQKYSGDSAHRTKVKALSIDKNKRDATHKIKVNVAIKKRYRENPAFRKSVINNVQQKRQLNKKKAESFQEVMQDFLKKVEKGPEFVCCVCNRLLFHHQVLLCVRETYSKSAKMAEIADVCISEDYLHRCNMDCESPCLFLETARSALWICHCCDSKLKRGLTPPEWVGNNLEVCPVPPELACLNSLEQHLIALHIPFMKMLALPKGGQNGVHGPITCVPANLVQTTNVLPRSDMEGSLLRVKLKRKLTYKGHYEYQFVDTMHIRRALQYLKRNNKYYKDIDFNEAWLNDFCKEELEEENRNEPEKQTDKKEDEADDGEDELLHDRQNHCMFQDSALFPVDIGQEVLDQYFEDILNLAPAEGNNPVRLLTNRENEAKCFPVIFPDGKNVYHESRKFKLTLSRYFNNRILHADGRFAQNVEYIFFAQYMSEVEKVVSSVSVALRKEKSGSASEGVSADAHSEKTLKKLLEADQGFCFLRPIRGTPAFWQATQKDLLACVRQLGIPTWFCSFSAADMRWKNLLDTVLRQEGRTQTADQLDWAERCELLRRNSVTAARMFDFRWHCFLRVVLMSPANPIGKIVDFFYRIEFQQRGSPHVHVLFWIEGAPRIGKESEEEVAAFIDRYVTCEIPQDEVLKEIVLAVQQHSRNHTKSCKKGGTKCRFNFPKTASGRTFVIEDEKIVKCPKCTDPNVKAGEVSKLECICWKIDMKKQIAAEAFDFLTEINRVVNDDKSEFKTLEQIFEYFQIDQEIYEKLFRACHRRSQVVLKRNKNEIWINPYNKSLLKCWNANMDIQYIVDAFACVVYIISYISKEEREIGLLLRNTQKEAEKGNTSAKETLKKLGTVYLHNRHVSAQEAVYRLANMHLKECSRKVVFIPTGDNIIRMSKPLAVLQQQDESGSQWMLNIVDRYKNRPHDQEFDDLCIATFASEYRLLSKNESSKNAIELQNNCGLVVKRTRTKPAVVRYARFSEHKNPERFHLSILQLFLPYRTDDDLKPQDFKFNQDYYKNGTVRLRSGEHTVESVVDRNREKFELEADALELAQAELSDAEFLEAAWDILVPGAQLEQRESEMEQREQLVERGTEGEHQEDIPDLDVLRGEAARLEKSPGLSREEGLLLISSLNELQLSTFLHVREWCLQKVSGQNPDPLHMFVTGGAGTGKSHLIRAIQYEATRLLSPLCLQPDAVSVLLTAPTGIAAYSLKAATIHTTFGIGTEFRLPYSPLGEEKLNSMRVKYHDLQILIIDEISMVDHRLLIYIHGRLRQIKQTGDFSPFGKVSIIAVGDFYQLPPVRGKPLYADKSELNLWSMCFKVVELREIVRQKDQAFAQMLNRLRTRTKDTKLLPSDVQMLKQCETGEDSTALHIFPTNAQVFQHNLEQLKITCENYCEIVAEDFIPSKETGKLQLMSGHHKKVKNSCLEERLLLGVNARVMLCKNLDITDGLVNGACGIVTHIESYTEGGFPKYVYVKFDDEEIGKIARRTCAKADLPGSTAIEPEEERVSQKGGMRRQFPLKLAWACTVHKVQGLTVDKAVVSFNKIFAAGQVYVAVSRVRTIEGLIIRDFKEKAIYCNKHAKAALQKMPPLLSGERCDPSSFRVFLLNVQGLCRHVSYLAHCTQQLQPNCIAVTETWLTPSSALEAVQMDGFSFHSRPRGVSYSGTNPALVGLKSQQHGGVGIYCTDGGDYQILEKPDLNLECIVYRSLALNLVLAVVYRPPSYPVVLFRSHLQDLVLWLETQSESVVVMGDFNEDILKSSSIFNLMTDRGFRQHVTSPTTERGETIIDHVYAKTSKFTVKAVVSQIYFSDHEGILCSFSAS</sequence>
<feature type="compositionally biased region" description="Basic and acidic residues" evidence="5">
    <location>
        <begin position="1162"/>
        <end position="1178"/>
    </location>
</feature>
<dbReference type="GO" id="GO:0000723">
    <property type="term" value="P:telomere maintenance"/>
    <property type="evidence" value="ECO:0007669"/>
    <property type="project" value="InterPro"/>
</dbReference>
<dbReference type="Ensembl" id="ENSORLT00000037483.1">
    <property type="protein sequence ID" value="ENSORLP00000026662.1"/>
    <property type="gene ID" value="ENSORLG00000027083.1"/>
</dbReference>
<keyword evidence="2" id="KW-0833">Ubl conjugation pathway</keyword>
<keyword evidence="4" id="KW-0227">DNA damage</keyword>
<feature type="compositionally biased region" description="Basic and acidic residues" evidence="5">
    <location>
        <begin position="82"/>
        <end position="98"/>
    </location>
</feature>
<keyword evidence="8" id="KW-1185">Reference proteome</keyword>
<dbReference type="Gene3D" id="3.60.10.10">
    <property type="entry name" value="Endonuclease/exonuclease/phosphatase"/>
    <property type="match status" value="1"/>
</dbReference>
<dbReference type="CDD" id="cd22755">
    <property type="entry name" value="OTU_CeDUB-like"/>
    <property type="match status" value="1"/>
</dbReference>
<feature type="region of interest" description="Disordered" evidence="5">
    <location>
        <begin position="1"/>
        <end position="117"/>
    </location>
</feature>
<dbReference type="CDD" id="cd18809">
    <property type="entry name" value="SF1_C_RecD"/>
    <property type="match status" value="1"/>
</dbReference>
<dbReference type="InterPro" id="IPR003593">
    <property type="entry name" value="AAA+_ATPase"/>
</dbReference>
<dbReference type="Bgee" id="ENSORLG00000027083">
    <property type="expression patterns" value="Expressed in testis and 14 other cell types or tissues"/>
</dbReference>
<dbReference type="PROSITE" id="PS50802">
    <property type="entry name" value="OTU"/>
    <property type="match status" value="1"/>
</dbReference>
<dbReference type="GO" id="GO:0043139">
    <property type="term" value="F:5'-3' DNA helicase activity"/>
    <property type="evidence" value="ECO:0007669"/>
    <property type="project" value="UniProtKB-EC"/>
</dbReference>
<keyword evidence="4" id="KW-0233">DNA recombination</keyword>